<keyword evidence="4" id="KW-1133">Transmembrane helix</keyword>
<comment type="caution">
    <text evidence="6">The sequence shown here is derived from an EMBL/GenBank/DDBJ whole genome shotgun (WGS) entry which is preliminary data.</text>
</comment>
<accession>A0A084GBA9</accession>
<dbReference type="KEGG" id="sapo:SAPIO_CDS3662"/>
<dbReference type="VEuPathDB" id="FungiDB:SAPIO_CDS3662"/>
<comment type="similarity">
    <text evidence="1">Belongs to the OPA3 family.</text>
</comment>
<feature type="region of interest" description="Disordered" evidence="3">
    <location>
        <begin position="302"/>
        <end position="333"/>
    </location>
</feature>
<organism evidence="6 7">
    <name type="scientific">Pseudallescheria apiosperma</name>
    <name type="common">Scedosporium apiospermum</name>
    <dbReference type="NCBI Taxonomy" id="563466"/>
    <lineage>
        <taxon>Eukaryota</taxon>
        <taxon>Fungi</taxon>
        <taxon>Dikarya</taxon>
        <taxon>Ascomycota</taxon>
        <taxon>Pezizomycotina</taxon>
        <taxon>Sordariomycetes</taxon>
        <taxon>Hypocreomycetidae</taxon>
        <taxon>Microascales</taxon>
        <taxon>Microascaceae</taxon>
        <taxon>Scedosporium</taxon>
    </lineage>
</organism>
<feature type="compositionally biased region" description="Low complexity" evidence="3">
    <location>
        <begin position="206"/>
        <end position="218"/>
    </location>
</feature>
<dbReference type="EMBL" id="JOWA01000088">
    <property type="protein sequence ID" value="KEZ44621.1"/>
    <property type="molecule type" value="Genomic_DNA"/>
</dbReference>
<dbReference type="GO" id="GO:0005739">
    <property type="term" value="C:mitochondrion"/>
    <property type="evidence" value="ECO:0007669"/>
    <property type="project" value="TreeGrafter"/>
</dbReference>
<dbReference type="GO" id="GO:0019216">
    <property type="term" value="P:regulation of lipid metabolic process"/>
    <property type="evidence" value="ECO:0007669"/>
    <property type="project" value="TreeGrafter"/>
</dbReference>
<protein>
    <recommendedName>
        <fullName evidence="5">Ribosome maturation protein SDO1/SBDS N-terminal domain-containing protein</fullName>
    </recommendedName>
</protein>
<proteinExistence type="inferred from homology"/>
<feature type="domain" description="Ribosome maturation protein SDO1/SBDS N-terminal" evidence="5">
    <location>
        <begin position="9"/>
        <end position="97"/>
    </location>
</feature>
<feature type="compositionally biased region" description="Basic and acidic residues" evidence="3">
    <location>
        <begin position="184"/>
        <end position="204"/>
    </location>
</feature>
<evidence type="ECO:0000313" key="7">
    <source>
        <dbReference type="Proteomes" id="UP000028545"/>
    </source>
</evidence>
<reference evidence="6 7" key="1">
    <citation type="journal article" date="2014" name="Genome Announc.">
        <title>Draft genome sequence of the pathogenic fungus Scedosporium apiospermum.</title>
        <authorList>
            <person name="Vandeputte P."/>
            <person name="Ghamrawi S."/>
            <person name="Rechenmann M."/>
            <person name="Iltis A."/>
            <person name="Giraud S."/>
            <person name="Fleury M."/>
            <person name="Thornton C."/>
            <person name="Delhaes L."/>
            <person name="Meyer W."/>
            <person name="Papon N."/>
            <person name="Bouchara J.P."/>
        </authorList>
    </citation>
    <scope>NUCLEOTIDE SEQUENCE [LARGE SCALE GENOMIC DNA]</scope>
    <source>
        <strain evidence="6 7">IHEM 14462</strain>
    </source>
</reference>
<evidence type="ECO:0000256" key="3">
    <source>
        <dbReference type="SAM" id="MobiDB-lite"/>
    </source>
</evidence>
<dbReference type="SUPFAM" id="SSF89895">
    <property type="entry name" value="FYSH domain"/>
    <property type="match status" value="1"/>
</dbReference>
<evidence type="ECO:0000256" key="4">
    <source>
        <dbReference type="SAM" id="Phobius"/>
    </source>
</evidence>
<dbReference type="Pfam" id="PF01172">
    <property type="entry name" value="SBDS_N"/>
    <property type="match status" value="1"/>
</dbReference>
<sequence length="333" mass="37410">MARGEAQKTRVHLRGKHEDFIVFVDDSETYKKWMSDKSIPLPHFISSYKIFSTGGQGAQGIYDAPPRAILENEFNTSNEDEIIKKILEEGEAQEIEFTSRVAREATHFTTMVPLPLFKLAALFVRHISKYGANRIKTAAHDHPGFRAFAARNGQRIHQLNMRLSVASLRNVEAEMKAKDLAEAPTVKTKEQIEKEAQEAKKGGGEKAAAGGEPAPAKKSVWRRQFRQLPEAKAVALFADVVGDMFILGVAGGLLIFEYWRSSGKPDQNLERIKVLTERVDELTSKEEELLKAEEKQRVRMDQLEEALRGLKDPKSKKPLLPSLQPSEPQPQPT</sequence>
<evidence type="ECO:0000256" key="1">
    <source>
        <dbReference type="ARBA" id="ARBA00007584"/>
    </source>
</evidence>
<dbReference type="PANTHER" id="PTHR12499:SF0">
    <property type="entry name" value="OPTIC ATROPHY 3 PROTEIN"/>
    <property type="match status" value="1"/>
</dbReference>
<evidence type="ECO:0000256" key="2">
    <source>
        <dbReference type="ARBA" id="ARBA00023054"/>
    </source>
</evidence>
<gene>
    <name evidence="6" type="ORF">SAPIO_CDS3662</name>
</gene>
<keyword evidence="4" id="KW-0472">Membrane</keyword>
<feature type="region of interest" description="Disordered" evidence="3">
    <location>
        <begin position="184"/>
        <end position="218"/>
    </location>
</feature>
<keyword evidence="7" id="KW-1185">Reference proteome</keyword>
<dbReference type="Proteomes" id="UP000028545">
    <property type="component" value="Unassembled WGS sequence"/>
</dbReference>
<dbReference type="InterPro" id="IPR036786">
    <property type="entry name" value="Ribosome_mat_SBDS_N_sf"/>
</dbReference>
<keyword evidence="2" id="KW-0175">Coiled coil</keyword>
<dbReference type="Pfam" id="PF07047">
    <property type="entry name" value="OPA3"/>
    <property type="match status" value="1"/>
</dbReference>
<dbReference type="Gene3D" id="3.30.1250.10">
    <property type="entry name" value="Ribosome maturation protein SBDS, N-terminal domain"/>
    <property type="match status" value="1"/>
</dbReference>
<name>A0A084GBA9_PSEDA</name>
<dbReference type="PANTHER" id="PTHR12499">
    <property type="entry name" value="OPTIC ATROPHY 3 PROTEIN OPA3"/>
    <property type="match status" value="1"/>
</dbReference>
<feature type="compositionally biased region" description="Basic and acidic residues" evidence="3">
    <location>
        <begin position="302"/>
        <end position="315"/>
    </location>
</feature>
<evidence type="ECO:0000259" key="5">
    <source>
        <dbReference type="Pfam" id="PF01172"/>
    </source>
</evidence>
<dbReference type="GeneID" id="27722734"/>
<dbReference type="AlphaFoldDB" id="A0A084GBA9"/>
<feature type="transmembrane region" description="Helical" evidence="4">
    <location>
        <begin position="233"/>
        <end position="256"/>
    </location>
</feature>
<dbReference type="InterPro" id="IPR019783">
    <property type="entry name" value="SDO1/SBDS_N"/>
</dbReference>
<dbReference type="RefSeq" id="XP_016644420.1">
    <property type="nucleotide sequence ID" value="XM_016786414.1"/>
</dbReference>
<keyword evidence="4" id="KW-0812">Transmembrane</keyword>
<evidence type="ECO:0000313" key="6">
    <source>
        <dbReference type="EMBL" id="KEZ44621.1"/>
    </source>
</evidence>
<dbReference type="InterPro" id="IPR010754">
    <property type="entry name" value="OPA3-like"/>
</dbReference>
<dbReference type="HOGENOM" id="CLU_834594_0_0_1"/>
<dbReference type="OrthoDB" id="2129069at2759"/>